<dbReference type="KEGG" id="uli:ETAA1_13000"/>
<keyword evidence="3" id="KW-1185">Reference proteome</keyword>
<name>A0A517XPF8_9BACT</name>
<evidence type="ECO:0000256" key="1">
    <source>
        <dbReference type="SAM" id="Phobius"/>
    </source>
</evidence>
<feature type="transmembrane region" description="Helical" evidence="1">
    <location>
        <begin position="6"/>
        <end position="28"/>
    </location>
</feature>
<evidence type="ECO:0000313" key="2">
    <source>
        <dbReference type="EMBL" id="QDU19376.1"/>
    </source>
</evidence>
<sequence length="123" mass="12974">MAAFDTLLGQLVAVLFAWALLWLAALTAATVRPPGEWGRAFLVMNGLWAVIDGGIAWYGLVAPPPADLATLLKVSAGLDVLYVLAGVALLTRRPARLKGFGAAVVVQGAFLLVVDVTFWLRTG</sequence>
<accession>A0A517XPF8</accession>
<feature type="transmembrane region" description="Helical" evidence="1">
    <location>
        <begin position="71"/>
        <end position="90"/>
    </location>
</feature>
<reference evidence="2 3" key="1">
    <citation type="submission" date="2019-02" db="EMBL/GenBank/DDBJ databases">
        <title>Deep-cultivation of Planctomycetes and their phenomic and genomic characterization uncovers novel biology.</title>
        <authorList>
            <person name="Wiegand S."/>
            <person name="Jogler M."/>
            <person name="Boedeker C."/>
            <person name="Pinto D."/>
            <person name="Vollmers J."/>
            <person name="Rivas-Marin E."/>
            <person name="Kohn T."/>
            <person name="Peeters S.H."/>
            <person name="Heuer A."/>
            <person name="Rast P."/>
            <person name="Oberbeckmann S."/>
            <person name="Bunk B."/>
            <person name="Jeske O."/>
            <person name="Meyerdierks A."/>
            <person name="Storesund J.E."/>
            <person name="Kallscheuer N."/>
            <person name="Luecker S."/>
            <person name="Lage O.M."/>
            <person name="Pohl T."/>
            <person name="Merkel B.J."/>
            <person name="Hornburger P."/>
            <person name="Mueller R.-W."/>
            <person name="Bruemmer F."/>
            <person name="Labrenz M."/>
            <person name="Spormann A.M."/>
            <person name="Op den Camp H."/>
            <person name="Overmann J."/>
            <person name="Amann R."/>
            <person name="Jetten M.S.M."/>
            <person name="Mascher T."/>
            <person name="Medema M.H."/>
            <person name="Devos D.P."/>
            <person name="Kaster A.-K."/>
            <person name="Ovreas L."/>
            <person name="Rohde M."/>
            <person name="Galperin M.Y."/>
            <person name="Jogler C."/>
        </authorList>
    </citation>
    <scope>NUCLEOTIDE SEQUENCE [LARGE SCALE GENOMIC DNA]</scope>
    <source>
        <strain evidence="2 3">ETA_A1</strain>
    </source>
</reference>
<dbReference type="AlphaFoldDB" id="A0A517XPF8"/>
<dbReference type="EMBL" id="CP036273">
    <property type="protein sequence ID" value="QDU19376.1"/>
    <property type="molecule type" value="Genomic_DNA"/>
</dbReference>
<proteinExistence type="predicted"/>
<protein>
    <submittedName>
        <fullName evidence="2">Uncharacterized protein</fullName>
    </submittedName>
</protein>
<dbReference type="Proteomes" id="UP000319576">
    <property type="component" value="Chromosome"/>
</dbReference>
<dbReference type="RefSeq" id="WP_145235330.1">
    <property type="nucleotide sequence ID" value="NZ_CP036273.1"/>
</dbReference>
<dbReference type="Pfam" id="PF22503">
    <property type="entry name" value="DUF6992"/>
    <property type="match status" value="1"/>
</dbReference>
<keyword evidence="1" id="KW-0472">Membrane</keyword>
<evidence type="ECO:0000313" key="3">
    <source>
        <dbReference type="Proteomes" id="UP000319576"/>
    </source>
</evidence>
<dbReference type="InterPro" id="IPR054261">
    <property type="entry name" value="DUF6992"/>
</dbReference>
<keyword evidence="1" id="KW-0812">Transmembrane</keyword>
<gene>
    <name evidence="2" type="ORF">ETAA1_13000</name>
</gene>
<feature type="transmembrane region" description="Helical" evidence="1">
    <location>
        <begin position="102"/>
        <end position="120"/>
    </location>
</feature>
<feature type="transmembrane region" description="Helical" evidence="1">
    <location>
        <begin position="40"/>
        <end position="59"/>
    </location>
</feature>
<dbReference type="OrthoDB" id="158047at2"/>
<organism evidence="2 3">
    <name type="scientific">Urbifossiella limnaea</name>
    <dbReference type="NCBI Taxonomy" id="2528023"/>
    <lineage>
        <taxon>Bacteria</taxon>
        <taxon>Pseudomonadati</taxon>
        <taxon>Planctomycetota</taxon>
        <taxon>Planctomycetia</taxon>
        <taxon>Gemmatales</taxon>
        <taxon>Gemmataceae</taxon>
        <taxon>Urbifossiella</taxon>
    </lineage>
</organism>
<keyword evidence="1" id="KW-1133">Transmembrane helix</keyword>